<keyword evidence="3" id="KW-0808">Transferase</keyword>
<dbReference type="EC" id="2.7.11.1" evidence="1"/>
<dbReference type="Pfam" id="PF00069">
    <property type="entry name" value="Pkinase"/>
    <property type="match status" value="1"/>
</dbReference>
<evidence type="ECO:0000256" key="4">
    <source>
        <dbReference type="ARBA" id="ARBA00022741"/>
    </source>
</evidence>
<keyword evidence="2" id="KW-0723">Serine/threonine-protein kinase</keyword>
<dbReference type="InterPro" id="IPR000719">
    <property type="entry name" value="Prot_kinase_dom"/>
</dbReference>
<dbReference type="AlphaFoldDB" id="A0A6A6CPX7"/>
<evidence type="ECO:0000256" key="2">
    <source>
        <dbReference type="ARBA" id="ARBA00022527"/>
    </source>
</evidence>
<keyword evidence="4" id="KW-0547">Nucleotide-binding</keyword>
<dbReference type="PANTHER" id="PTHR47634:SF9">
    <property type="entry name" value="PROTEIN KINASE DOMAIN-CONTAINING PROTEIN-RELATED"/>
    <property type="match status" value="1"/>
</dbReference>
<evidence type="ECO:0000256" key="3">
    <source>
        <dbReference type="ARBA" id="ARBA00022679"/>
    </source>
</evidence>
<evidence type="ECO:0000313" key="10">
    <source>
        <dbReference type="EMBL" id="KAF2167819.1"/>
    </source>
</evidence>
<dbReference type="PROSITE" id="PS50011">
    <property type="entry name" value="PROTEIN_KINASE_DOM"/>
    <property type="match status" value="1"/>
</dbReference>
<dbReference type="RefSeq" id="XP_033668708.1">
    <property type="nucleotide sequence ID" value="XM_033806118.1"/>
</dbReference>
<evidence type="ECO:0000256" key="6">
    <source>
        <dbReference type="ARBA" id="ARBA00022840"/>
    </source>
</evidence>
<evidence type="ECO:0000313" key="11">
    <source>
        <dbReference type="Proteomes" id="UP000799537"/>
    </source>
</evidence>
<dbReference type="InterPro" id="IPR011009">
    <property type="entry name" value="Kinase-like_dom_sf"/>
</dbReference>
<comment type="catalytic activity">
    <reaction evidence="8">
        <text>L-seryl-[protein] + ATP = O-phospho-L-seryl-[protein] + ADP + H(+)</text>
        <dbReference type="Rhea" id="RHEA:17989"/>
        <dbReference type="Rhea" id="RHEA-COMP:9863"/>
        <dbReference type="Rhea" id="RHEA-COMP:11604"/>
        <dbReference type="ChEBI" id="CHEBI:15378"/>
        <dbReference type="ChEBI" id="CHEBI:29999"/>
        <dbReference type="ChEBI" id="CHEBI:30616"/>
        <dbReference type="ChEBI" id="CHEBI:83421"/>
        <dbReference type="ChEBI" id="CHEBI:456216"/>
        <dbReference type="EC" id="2.7.11.1"/>
    </reaction>
</comment>
<reference evidence="10" key="1">
    <citation type="journal article" date="2020" name="Stud. Mycol.">
        <title>101 Dothideomycetes genomes: a test case for predicting lifestyles and emergence of pathogens.</title>
        <authorList>
            <person name="Haridas S."/>
            <person name="Albert R."/>
            <person name="Binder M."/>
            <person name="Bloem J."/>
            <person name="Labutti K."/>
            <person name="Salamov A."/>
            <person name="Andreopoulos B."/>
            <person name="Baker S."/>
            <person name="Barry K."/>
            <person name="Bills G."/>
            <person name="Bluhm B."/>
            <person name="Cannon C."/>
            <person name="Castanera R."/>
            <person name="Culley D."/>
            <person name="Daum C."/>
            <person name="Ezra D."/>
            <person name="Gonzalez J."/>
            <person name="Henrissat B."/>
            <person name="Kuo A."/>
            <person name="Liang C."/>
            <person name="Lipzen A."/>
            <person name="Lutzoni F."/>
            <person name="Magnuson J."/>
            <person name="Mondo S."/>
            <person name="Nolan M."/>
            <person name="Ohm R."/>
            <person name="Pangilinan J."/>
            <person name="Park H.-J."/>
            <person name="Ramirez L."/>
            <person name="Alfaro M."/>
            <person name="Sun H."/>
            <person name="Tritt A."/>
            <person name="Yoshinaga Y."/>
            <person name="Zwiers L.-H."/>
            <person name="Turgeon B."/>
            <person name="Goodwin S."/>
            <person name="Spatafora J."/>
            <person name="Crous P."/>
            <person name="Grigoriev I."/>
        </authorList>
    </citation>
    <scope>NUCLEOTIDE SEQUENCE</scope>
    <source>
        <strain evidence="10">ATCC 36951</strain>
    </source>
</reference>
<accession>A0A6A6CPX7</accession>
<evidence type="ECO:0000256" key="7">
    <source>
        <dbReference type="ARBA" id="ARBA00047899"/>
    </source>
</evidence>
<proteinExistence type="predicted"/>
<evidence type="ECO:0000256" key="5">
    <source>
        <dbReference type="ARBA" id="ARBA00022777"/>
    </source>
</evidence>
<dbReference type="GO" id="GO:0004674">
    <property type="term" value="F:protein serine/threonine kinase activity"/>
    <property type="evidence" value="ECO:0007669"/>
    <property type="project" value="UniProtKB-KW"/>
</dbReference>
<dbReference type="Gene3D" id="1.10.510.10">
    <property type="entry name" value="Transferase(Phosphotransferase) domain 1"/>
    <property type="match status" value="1"/>
</dbReference>
<dbReference type="Proteomes" id="UP000799537">
    <property type="component" value="Unassembled WGS sequence"/>
</dbReference>
<dbReference type="OrthoDB" id="5979581at2759"/>
<comment type="catalytic activity">
    <reaction evidence="7">
        <text>L-threonyl-[protein] + ATP = O-phospho-L-threonyl-[protein] + ADP + H(+)</text>
        <dbReference type="Rhea" id="RHEA:46608"/>
        <dbReference type="Rhea" id="RHEA-COMP:11060"/>
        <dbReference type="Rhea" id="RHEA-COMP:11605"/>
        <dbReference type="ChEBI" id="CHEBI:15378"/>
        <dbReference type="ChEBI" id="CHEBI:30013"/>
        <dbReference type="ChEBI" id="CHEBI:30616"/>
        <dbReference type="ChEBI" id="CHEBI:61977"/>
        <dbReference type="ChEBI" id="CHEBI:456216"/>
        <dbReference type="EC" id="2.7.11.1"/>
    </reaction>
</comment>
<organism evidence="10 11">
    <name type="scientific">Zasmidium cellare ATCC 36951</name>
    <dbReference type="NCBI Taxonomy" id="1080233"/>
    <lineage>
        <taxon>Eukaryota</taxon>
        <taxon>Fungi</taxon>
        <taxon>Dikarya</taxon>
        <taxon>Ascomycota</taxon>
        <taxon>Pezizomycotina</taxon>
        <taxon>Dothideomycetes</taxon>
        <taxon>Dothideomycetidae</taxon>
        <taxon>Mycosphaerellales</taxon>
        <taxon>Mycosphaerellaceae</taxon>
        <taxon>Zasmidium</taxon>
    </lineage>
</organism>
<feature type="domain" description="Protein kinase" evidence="9">
    <location>
        <begin position="42"/>
        <end position="379"/>
    </location>
</feature>
<keyword evidence="5" id="KW-0418">Kinase</keyword>
<keyword evidence="11" id="KW-1185">Reference proteome</keyword>
<evidence type="ECO:0000259" key="9">
    <source>
        <dbReference type="PROSITE" id="PS50011"/>
    </source>
</evidence>
<protein>
    <recommendedName>
        <fullName evidence="1">non-specific serine/threonine protein kinase</fullName>
        <ecNumber evidence="1">2.7.11.1</ecNumber>
    </recommendedName>
</protein>
<dbReference type="InterPro" id="IPR051334">
    <property type="entry name" value="SRPK"/>
</dbReference>
<dbReference type="GO" id="GO:0050684">
    <property type="term" value="P:regulation of mRNA processing"/>
    <property type="evidence" value="ECO:0007669"/>
    <property type="project" value="TreeGrafter"/>
</dbReference>
<dbReference type="GO" id="GO:0005524">
    <property type="term" value="F:ATP binding"/>
    <property type="evidence" value="ECO:0007669"/>
    <property type="project" value="UniProtKB-KW"/>
</dbReference>
<keyword evidence="6" id="KW-0067">ATP-binding</keyword>
<dbReference type="SUPFAM" id="SSF56112">
    <property type="entry name" value="Protein kinase-like (PK-like)"/>
    <property type="match status" value="1"/>
</dbReference>
<evidence type="ECO:0000256" key="1">
    <source>
        <dbReference type="ARBA" id="ARBA00012513"/>
    </source>
</evidence>
<dbReference type="Gene3D" id="3.30.200.20">
    <property type="entry name" value="Phosphorylase Kinase, domain 1"/>
    <property type="match status" value="1"/>
</dbReference>
<gene>
    <name evidence="10" type="ORF">M409DRAFT_21966</name>
</gene>
<dbReference type="PANTHER" id="PTHR47634">
    <property type="entry name" value="PROTEIN KINASE DOMAIN-CONTAINING PROTEIN-RELATED"/>
    <property type="match status" value="1"/>
</dbReference>
<evidence type="ECO:0000256" key="8">
    <source>
        <dbReference type="ARBA" id="ARBA00048679"/>
    </source>
</evidence>
<name>A0A6A6CPX7_ZASCE</name>
<sequence>MSAHRQYELIEGPTLLEEESVRGYRADDYYPVHIGQIFQGQYRVVGKLGYGSASTVWLCRDLEVDERYVALKVYINNSKEHRELSICQHINAISSEHPGREHVRKLLDTFEIEGPHGKHICLVFEPLGNSLGQLSLLADGALEAHIIRQTMRPILNALQFLHTEARVIHTDLQPNNILLGIHDNSILTRFEEEELREPSPRKELEDRTIYLSRPMPLAKGWPSLSDFSEARFGGPEHTDLVMPDVYRAPEVILGMPWSYPIDVWAFAIVIWDLFEPQRLFSARDENGRYSEAHHLAQMVSILGQPPLDFLERSSKCDQYWDQNGNWIGDVAIPDRSIATAEKRLAADDKADFLDFMRKMLQWRPEDRGNWDDVFFSEWLVADLIESGQIVRDDE</sequence>
<dbReference type="GeneID" id="54559390"/>
<dbReference type="SMART" id="SM00220">
    <property type="entry name" value="S_TKc"/>
    <property type="match status" value="1"/>
</dbReference>
<dbReference type="GO" id="GO:0000245">
    <property type="term" value="P:spliceosomal complex assembly"/>
    <property type="evidence" value="ECO:0007669"/>
    <property type="project" value="TreeGrafter"/>
</dbReference>
<dbReference type="EMBL" id="ML993592">
    <property type="protein sequence ID" value="KAF2167819.1"/>
    <property type="molecule type" value="Genomic_DNA"/>
</dbReference>